<feature type="chain" id="PRO_5003189427" evidence="3">
    <location>
        <begin position="49"/>
        <end position="498"/>
    </location>
</feature>
<sequence length="498" mass="55536">MAAIAFFLTFVRYWSSHITLFFQHIKYPKMKLKFCLLSFLLCHLLSFAANPMENFINNPLMKNANISLIVKDLTSDKTICEYRSNNVTIPASTMKLVTTATALELLGPSFCFQTKLEIDGTLSHDGTLNGNLYIRGGGDPTLGSEKMGDADFLKKWVEAVKECGIKKINGQIVADGTIFDDEGVNPKWTWEDIGNYYAAGAYGISYMDNTFKLVLKSGNTGTVPEILRTEPTLPSLLFENHLKSTEINSDSAYFYGAPKSNHRVIRGEIPADRQEFVIKGDIPNPSILLAEHFQEKLKQSGIFVSELPSDIVKNTIERKVIYVHNSPTLAEIIKETNVHSNNGYAEEIFRYLALKSNKVATSNGAIREIRTYWKEKGLNTNQLFMYDGCGLSPLDAVSANFFVELLTYMKTKSLYKDAFFNSLPISGKSGTLTNFLAKTSLQGKVYAKSGTIGGVKCYAGYIEKNNKTFVFSILVNHFNGTSKAATKKIEELLLQITQ</sequence>
<dbReference type="eggNOG" id="COG2027">
    <property type="taxonomic scope" value="Bacteria"/>
</dbReference>
<dbReference type="Gene3D" id="3.50.80.20">
    <property type="entry name" value="D-Ala-D-Ala carboxypeptidase C, peptidase S13"/>
    <property type="match status" value="1"/>
</dbReference>
<dbReference type="PANTHER" id="PTHR30023">
    <property type="entry name" value="D-ALANYL-D-ALANINE CARBOXYPEPTIDASE"/>
    <property type="match status" value="1"/>
</dbReference>
<evidence type="ECO:0000313" key="5">
    <source>
        <dbReference type="Proteomes" id="UP000008718"/>
    </source>
</evidence>
<dbReference type="EMBL" id="CP002345">
    <property type="protein sequence ID" value="ADQ79806.1"/>
    <property type="molecule type" value="Genomic_DNA"/>
</dbReference>
<dbReference type="PANTHER" id="PTHR30023:SF0">
    <property type="entry name" value="PENICILLIN-SENSITIVE CARBOXYPEPTIDASE A"/>
    <property type="match status" value="1"/>
</dbReference>
<keyword evidence="5" id="KW-1185">Reference proteome</keyword>
<feature type="signal peptide" evidence="3">
    <location>
        <begin position="1"/>
        <end position="48"/>
    </location>
</feature>
<accession>E4T512</accession>
<evidence type="ECO:0000256" key="1">
    <source>
        <dbReference type="ARBA" id="ARBA00006096"/>
    </source>
</evidence>
<dbReference type="KEGG" id="ppn:Palpr_1665"/>
<dbReference type="GO" id="GO:0000270">
    <property type="term" value="P:peptidoglycan metabolic process"/>
    <property type="evidence" value="ECO:0007669"/>
    <property type="project" value="TreeGrafter"/>
</dbReference>
<comment type="similarity">
    <text evidence="1">Belongs to the peptidase S13 family.</text>
</comment>
<name>E4T512_PALPW</name>
<organism evidence="4 5">
    <name type="scientific">Paludibacter propionicigenes (strain DSM 17365 / JCM 13257 / WB4)</name>
    <dbReference type="NCBI Taxonomy" id="694427"/>
    <lineage>
        <taxon>Bacteria</taxon>
        <taxon>Pseudomonadati</taxon>
        <taxon>Bacteroidota</taxon>
        <taxon>Bacteroidia</taxon>
        <taxon>Bacteroidales</taxon>
        <taxon>Paludibacteraceae</taxon>
        <taxon>Paludibacter</taxon>
    </lineage>
</organism>
<evidence type="ECO:0000256" key="2">
    <source>
        <dbReference type="ARBA" id="ARBA00022801"/>
    </source>
</evidence>
<dbReference type="InterPro" id="IPR000667">
    <property type="entry name" value="Peptidase_S13"/>
</dbReference>
<dbReference type="NCBIfam" id="TIGR00666">
    <property type="entry name" value="PBP4"/>
    <property type="match status" value="1"/>
</dbReference>
<dbReference type="Proteomes" id="UP000008718">
    <property type="component" value="Chromosome"/>
</dbReference>
<evidence type="ECO:0000256" key="3">
    <source>
        <dbReference type="SAM" id="SignalP"/>
    </source>
</evidence>
<evidence type="ECO:0000313" key="4">
    <source>
        <dbReference type="EMBL" id="ADQ79806.1"/>
    </source>
</evidence>
<keyword evidence="3" id="KW-0732">Signal</keyword>
<protein>
    <submittedName>
        <fullName evidence="4">D-alanyl-D-alaninecarboxypeptidase/ D-alanyl-D-alanine-endopeptidase</fullName>
        <ecNumber evidence="4">3.4.16.4</ecNumber>
    </submittedName>
</protein>
<dbReference type="STRING" id="694427.Palpr_1665"/>
<dbReference type="SUPFAM" id="SSF56601">
    <property type="entry name" value="beta-lactamase/transpeptidase-like"/>
    <property type="match status" value="1"/>
</dbReference>
<proteinExistence type="inferred from homology"/>
<keyword evidence="2 4" id="KW-0378">Hydrolase</keyword>
<keyword evidence="4" id="KW-0121">Carboxypeptidase</keyword>
<dbReference type="GO" id="GO:0006508">
    <property type="term" value="P:proteolysis"/>
    <property type="evidence" value="ECO:0007669"/>
    <property type="project" value="InterPro"/>
</dbReference>
<reference key="1">
    <citation type="submission" date="2010-11" db="EMBL/GenBank/DDBJ databases">
        <title>The complete genome of Paludibacter propionicigenes DSM 17365.</title>
        <authorList>
            <consortium name="US DOE Joint Genome Institute (JGI-PGF)"/>
            <person name="Lucas S."/>
            <person name="Copeland A."/>
            <person name="Lapidus A."/>
            <person name="Bruce D."/>
            <person name="Goodwin L."/>
            <person name="Pitluck S."/>
            <person name="Kyrpides N."/>
            <person name="Mavromatis K."/>
            <person name="Ivanova N."/>
            <person name="Munk A.C."/>
            <person name="Brettin T."/>
            <person name="Detter J.C."/>
            <person name="Han C."/>
            <person name="Tapia R."/>
            <person name="Land M."/>
            <person name="Hauser L."/>
            <person name="Markowitz V."/>
            <person name="Cheng J.-F."/>
            <person name="Hugenholtz P."/>
            <person name="Woyke T."/>
            <person name="Wu D."/>
            <person name="Gronow S."/>
            <person name="Wellnitz S."/>
            <person name="Brambilla E."/>
            <person name="Klenk H.-P."/>
            <person name="Eisen J.A."/>
        </authorList>
    </citation>
    <scope>NUCLEOTIDE SEQUENCE</scope>
    <source>
        <strain>WB4</strain>
    </source>
</reference>
<dbReference type="EC" id="3.4.16.4" evidence="4"/>
<dbReference type="Gene3D" id="3.40.710.10">
    <property type="entry name" value="DD-peptidase/beta-lactamase superfamily"/>
    <property type="match status" value="1"/>
</dbReference>
<dbReference type="PRINTS" id="PR00922">
    <property type="entry name" value="DADACBPTASE3"/>
</dbReference>
<dbReference type="HOGENOM" id="CLU_017692_1_2_10"/>
<dbReference type="InterPro" id="IPR012338">
    <property type="entry name" value="Beta-lactam/transpept-like"/>
</dbReference>
<gene>
    <name evidence="4" type="ordered locus">Palpr_1665</name>
</gene>
<dbReference type="Pfam" id="PF02113">
    <property type="entry name" value="Peptidase_S13"/>
    <property type="match status" value="1"/>
</dbReference>
<dbReference type="GO" id="GO:0009002">
    <property type="term" value="F:serine-type D-Ala-D-Ala carboxypeptidase activity"/>
    <property type="evidence" value="ECO:0007669"/>
    <property type="project" value="UniProtKB-EC"/>
</dbReference>
<dbReference type="AlphaFoldDB" id="E4T512"/>
<reference evidence="4 5" key="2">
    <citation type="journal article" date="2011" name="Stand. Genomic Sci.">
        <title>Complete genome sequence of Paludibacter propionicigenes type strain (WB4).</title>
        <authorList>
            <person name="Gronow S."/>
            <person name="Munk C."/>
            <person name="Lapidus A."/>
            <person name="Nolan M."/>
            <person name="Lucas S."/>
            <person name="Hammon N."/>
            <person name="Deshpande S."/>
            <person name="Cheng J.F."/>
            <person name="Tapia R."/>
            <person name="Han C."/>
            <person name="Goodwin L."/>
            <person name="Pitluck S."/>
            <person name="Liolios K."/>
            <person name="Ivanova N."/>
            <person name="Mavromatis K."/>
            <person name="Mikhailova N."/>
            <person name="Pati A."/>
            <person name="Chen A."/>
            <person name="Palaniappan K."/>
            <person name="Land M."/>
            <person name="Hauser L."/>
            <person name="Chang Y.J."/>
            <person name="Jeffries C.D."/>
            <person name="Brambilla E."/>
            <person name="Rohde M."/>
            <person name="Goker M."/>
            <person name="Detter J.C."/>
            <person name="Woyke T."/>
            <person name="Bristow J."/>
            <person name="Eisen J.A."/>
            <person name="Markowitz V."/>
            <person name="Hugenholtz P."/>
            <person name="Kyrpides N.C."/>
            <person name="Klenk H.P."/>
        </authorList>
    </citation>
    <scope>NUCLEOTIDE SEQUENCE [LARGE SCALE GENOMIC DNA]</scope>
    <source>
        <strain evidence="5">DSM 17365 / JCM 13257 / WB4</strain>
    </source>
</reference>
<keyword evidence="4" id="KW-0645">Protease</keyword>